<keyword evidence="2 4" id="KW-0238">DNA-binding</keyword>
<keyword evidence="1" id="KW-0805">Transcription regulation</keyword>
<dbReference type="SUPFAM" id="SSF48498">
    <property type="entry name" value="Tetracyclin repressor-like, C-terminal domain"/>
    <property type="match status" value="1"/>
</dbReference>
<sequence length="217" mass="23665">MTKPRRVPRTDGEATRRKLLEAAGGLFAENGFAETTNKAVAKCAEADIASINYHFGSRAGLYRAVLFEAHRRLISLETLENLHQSGMEPRDKLRALIEGLVSGTAGTESWHGRVLAREILSPSSHMQALKDQEIAGKLRIVLAIFSDITGISPDNPELLRCALSVFAPCVILLVARRALPFPAQGFELSRRELAEHFYQFALGGMSAIKNAGLGEPS</sequence>
<dbReference type="RefSeq" id="WP_311162072.1">
    <property type="nucleotide sequence ID" value="NZ_JAVQLW010000003.1"/>
</dbReference>
<dbReference type="PROSITE" id="PS50977">
    <property type="entry name" value="HTH_TETR_2"/>
    <property type="match status" value="1"/>
</dbReference>
<dbReference type="PANTHER" id="PTHR30055:SF234">
    <property type="entry name" value="HTH-TYPE TRANSCRIPTIONAL REGULATOR BETI"/>
    <property type="match status" value="1"/>
</dbReference>
<dbReference type="InterPro" id="IPR001647">
    <property type="entry name" value="HTH_TetR"/>
</dbReference>
<reference evidence="7" key="1">
    <citation type="submission" date="2023-07" db="EMBL/GenBank/DDBJ databases">
        <title>Paracoccus sp. MBLB3053 whole genome sequence.</title>
        <authorList>
            <person name="Hwang C.Y."/>
            <person name="Cho E.-S."/>
            <person name="Seo M.-J."/>
        </authorList>
    </citation>
    <scope>NUCLEOTIDE SEQUENCE [LARGE SCALE GENOMIC DNA]</scope>
    <source>
        <strain evidence="7">MBLB3053</strain>
    </source>
</reference>
<evidence type="ECO:0000259" key="5">
    <source>
        <dbReference type="PROSITE" id="PS50977"/>
    </source>
</evidence>
<evidence type="ECO:0000256" key="3">
    <source>
        <dbReference type="ARBA" id="ARBA00023163"/>
    </source>
</evidence>
<evidence type="ECO:0000256" key="1">
    <source>
        <dbReference type="ARBA" id="ARBA00023015"/>
    </source>
</evidence>
<proteinExistence type="predicted"/>
<evidence type="ECO:0000313" key="7">
    <source>
        <dbReference type="Proteomes" id="UP001269144"/>
    </source>
</evidence>
<keyword evidence="3" id="KW-0804">Transcription</keyword>
<organism evidence="6 7">
    <name type="scientific">Paracoccus aurantius</name>
    <dbReference type="NCBI Taxonomy" id="3073814"/>
    <lineage>
        <taxon>Bacteria</taxon>
        <taxon>Pseudomonadati</taxon>
        <taxon>Pseudomonadota</taxon>
        <taxon>Alphaproteobacteria</taxon>
        <taxon>Rhodobacterales</taxon>
        <taxon>Paracoccaceae</taxon>
        <taxon>Paracoccus</taxon>
    </lineage>
</organism>
<feature type="DNA-binding region" description="H-T-H motif" evidence="4">
    <location>
        <begin position="36"/>
        <end position="55"/>
    </location>
</feature>
<dbReference type="Pfam" id="PF00440">
    <property type="entry name" value="TetR_N"/>
    <property type="match status" value="1"/>
</dbReference>
<dbReference type="SUPFAM" id="SSF46689">
    <property type="entry name" value="Homeodomain-like"/>
    <property type="match status" value="1"/>
</dbReference>
<dbReference type="InterPro" id="IPR036271">
    <property type="entry name" value="Tet_transcr_reg_TetR-rel_C_sf"/>
</dbReference>
<name>A0ABU2HYT5_9RHOB</name>
<dbReference type="Pfam" id="PF09209">
    <property type="entry name" value="CecR_C"/>
    <property type="match status" value="1"/>
</dbReference>
<evidence type="ECO:0000256" key="2">
    <source>
        <dbReference type="ARBA" id="ARBA00023125"/>
    </source>
</evidence>
<dbReference type="EMBL" id="JAVQLW010000003">
    <property type="protein sequence ID" value="MDS9469444.1"/>
    <property type="molecule type" value="Genomic_DNA"/>
</dbReference>
<evidence type="ECO:0000313" key="6">
    <source>
        <dbReference type="EMBL" id="MDS9469444.1"/>
    </source>
</evidence>
<keyword evidence="7" id="KW-1185">Reference proteome</keyword>
<dbReference type="Gene3D" id="1.10.357.10">
    <property type="entry name" value="Tetracycline Repressor, domain 2"/>
    <property type="match status" value="1"/>
</dbReference>
<dbReference type="InterPro" id="IPR009057">
    <property type="entry name" value="Homeodomain-like_sf"/>
</dbReference>
<gene>
    <name evidence="6" type="ORF">RGQ15_17915</name>
</gene>
<dbReference type="PRINTS" id="PR00455">
    <property type="entry name" value="HTHTETR"/>
</dbReference>
<evidence type="ECO:0000256" key="4">
    <source>
        <dbReference type="PROSITE-ProRule" id="PRU00335"/>
    </source>
</evidence>
<dbReference type="InterPro" id="IPR015292">
    <property type="entry name" value="Tscrpt_reg_YbiH_C"/>
</dbReference>
<dbReference type="InterPro" id="IPR050109">
    <property type="entry name" value="HTH-type_TetR-like_transc_reg"/>
</dbReference>
<dbReference type="PANTHER" id="PTHR30055">
    <property type="entry name" value="HTH-TYPE TRANSCRIPTIONAL REGULATOR RUTR"/>
    <property type="match status" value="1"/>
</dbReference>
<dbReference type="Gene3D" id="1.10.10.60">
    <property type="entry name" value="Homeodomain-like"/>
    <property type="match status" value="1"/>
</dbReference>
<accession>A0ABU2HYT5</accession>
<feature type="domain" description="HTH tetR-type" evidence="5">
    <location>
        <begin position="13"/>
        <end position="73"/>
    </location>
</feature>
<comment type="caution">
    <text evidence="6">The sequence shown here is derived from an EMBL/GenBank/DDBJ whole genome shotgun (WGS) entry which is preliminary data.</text>
</comment>
<protein>
    <submittedName>
        <fullName evidence="6">CerR family C-terminal domain-containing protein</fullName>
    </submittedName>
</protein>
<dbReference type="Proteomes" id="UP001269144">
    <property type="component" value="Unassembled WGS sequence"/>
</dbReference>